<name>A0A381U3Q2_9ZZZZ</name>
<dbReference type="EMBL" id="UINC01005677">
    <property type="protein sequence ID" value="SVA22856.1"/>
    <property type="molecule type" value="Genomic_DNA"/>
</dbReference>
<organism evidence="1">
    <name type="scientific">marine metagenome</name>
    <dbReference type="NCBI Taxonomy" id="408172"/>
    <lineage>
        <taxon>unclassified sequences</taxon>
        <taxon>metagenomes</taxon>
        <taxon>ecological metagenomes</taxon>
    </lineage>
</organism>
<dbReference type="AlphaFoldDB" id="A0A381U3Q2"/>
<evidence type="ECO:0000313" key="1">
    <source>
        <dbReference type="EMBL" id="SVA22856.1"/>
    </source>
</evidence>
<gene>
    <name evidence="1" type="ORF">METZ01_LOCUS75710</name>
</gene>
<protein>
    <recommendedName>
        <fullName evidence="2">C-type cytochrome biogenesis protein CcmI</fullName>
    </recommendedName>
</protein>
<sequence>MITGIIIAIGIPLFGKLPNTRPFSKIDPVEEEFKHLLVRKEELLLSLKELEVDLQADKISIEDSDALRSKIEGEAIAILERIDELKKNKKKHGKSASKNFLLA</sequence>
<proteinExistence type="predicted"/>
<accession>A0A381U3Q2</accession>
<reference evidence="1" key="1">
    <citation type="submission" date="2018-05" db="EMBL/GenBank/DDBJ databases">
        <authorList>
            <person name="Lanie J.A."/>
            <person name="Ng W.-L."/>
            <person name="Kazmierczak K.M."/>
            <person name="Andrzejewski T.M."/>
            <person name="Davidsen T.M."/>
            <person name="Wayne K.J."/>
            <person name="Tettelin H."/>
            <person name="Glass J.I."/>
            <person name="Rusch D."/>
            <person name="Podicherti R."/>
            <person name="Tsui H.-C.T."/>
            <person name="Winkler M.E."/>
        </authorList>
    </citation>
    <scope>NUCLEOTIDE SEQUENCE</scope>
</reference>
<evidence type="ECO:0008006" key="2">
    <source>
        <dbReference type="Google" id="ProtNLM"/>
    </source>
</evidence>